<dbReference type="InterPro" id="IPR011990">
    <property type="entry name" value="TPR-like_helical_dom_sf"/>
</dbReference>
<evidence type="ECO:0000256" key="1">
    <source>
        <dbReference type="SAM" id="SignalP"/>
    </source>
</evidence>
<sequence length="255" mass="28907">MFNNSMKKALFLSLIFALGGCSGLPMSDSESFVAKEKLYHSTNNYNGLISLYREQLKTTEDNSVRYKLALTYYQKGDSQSSLDYLQPLLNEQNLYFQSATILQIRNLIQLQNYNEAISSASMLISKYPHNSEAYNLRGIANAQLGKYKNAEQDINSARNRFINDVIAINNLAMLKIINGDYKNAVNLLLPQYLNGAKEQRLVHNLVFALVKSGDTNYALDIIKKERLNTSPEDLVNALKKTEKVPNKVTTARYKK</sequence>
<evidence type="ECO:0000313" key="2">
    <source>
        <dbReference type="EMBL" id="SCY26196.1"/>
    </source>
</evidence>
<dbReference type="Gene3D" id="1.25.40.10">
    <property type="entry name" value="Tetratricopeptide repeat domain"/>
    <property type="match status" value="1"/>
</dbReference>
<dbReference type="Proteomes" id="UP000199588">
    <property type="component" value="Unassembled WGS sequence"/>
</dbReference>
<name>A0A1G5EGW9_9PAST</name>
<reference evidence="2 3" key="1">
    <citation type="submission" date="2016-10" db="EMBL/GenBank/DDBJ databases">
        <authorList>
            <person name="Varghese N."/>
            <person name="Submissions S."/>
        </authorList>
    </citation>
    <scope>NUCLEOTIDE SEQUENCE [LARGE SCALE GENOMIC DNA]</scope>
    <source>
        <strain evidence="2 3">DSM 22022</strain>
    </source>
</reference>
<keyword evidence="3" id="KW-1185">Reference proteome</keyword>
<dbReference type="RefSeq" id="WP_011200939.1">
    <property type="nucleotide sequence ID" value="NZ_CP015031.1"/>
</dbReference>
<keyword evidence="1" id="KW-0732">Signal</keyword>
<proteinExistence type="predicted"/>
<organism evidence="2 3">
    <name type="scientific">Basfia succiniciproducens</name>
    <dbReference type="NCBI Taxonomy" id="653940"/>
    <lineage>
        <taxon>Bacteria</taxon>
        <taxon>Pseudomonadati</taxon>
        <taxon>Pseudomonadota</taxon>
        <taxon>Gammaproteobacteria</taxon>
        <taxon>Pasteurellales</taxon>
        <taxon>Pasteurellaceae</taxon>
        <taxon>Basfia</taxon>
    </lineage>
</organism>
<feature type="chain" id="PRO_5045231432" evidence="1">
    <location>
        <begin position="28"/>
        <end position="255"/>
    </location>
</feature>
<protein>
    <submittedName>
        <fullName evidence="2">Tight adherence protein D</fullName>
    </submittedName>
</protein>
<dbReference type="EMBL" id="FMUQ01000021">
    <property type="protein sequence ID" value="SCY26196.1"/>
    <property type="molecule type" value="Genomic_DNA"/>
</dbReference>
<feature type="signal peptide" evidence="1">
    <location>
        <begin position="1"/>
        <end position="27"/>
    </location>
</feature>
<comment type="caution">
    <text evidence="2">The sequence shown here is derived from an EMBL/GenBank/DDBJ whole genome shotgun (WGS) entry which is preliminary data.</text>
</comment>
<evidence type="ECO:0000313" key="3">
    <source>
        <dbReference type="Proteomes" id="UP000199588"/>
    </source>
</evidence>
<accession>A0A1G5EGW9</accession>
<gene>
    <name evidence="2" type="ORF">SAMN02910354_02034</name>
</gene>
<dbReference type="PROSITE" id="PS51257">
    <property type="entry name" value="PROKAR_LIPOPROTEIN"/>
    <property type="match status" value="1"/>
</dbReference>
<dbReference type="SUPFAM" id="SSF48452">
    <property type="entry name" value="TPR-like"/>
    <property type="match status" value="1"/>
</dbReference>